<dbReference type="InterPro" id="IPR015424">
    <property type="entry name" value="PyrdxlP-dep_Trfase"/>
</dbReference>
<comment type="similarity">
    <text evidence="1 4">Belongs to the DegT/DnrJ/EryC1 family.</text>
</comment>
<dbReference type="Proteomes" id="UP000580856">
    <property type="component" value="Unassembled WGS sequence"/>
</dbReference>
<dbReference type="GO" id="GO:0102933">
    <property type="term" value="F:GDP-4-dehydro-6-deoxy-D-mannose-4-aminotransferase activity"/>
    <property type="evidence" value="ECO:0007669"/>
    <property type="project" value="UniProtKB-EC"/>
</dbReference>
<dbReference type="AlphaFoldDB" id="A0A846QUI8"/>
<feature type="modified residue" description="N6-(pyridoxal phosphate)lysine" evidence="3">
    <location>
        <position position="184"/>
    </location>
</feature>
<dbReference type="Gene3D" id="3.90.1150.10">
    <property type="entry name" value="Aspartate Aminotransferase, domain 1"/>
    <property type="match status" value="1"/>
</dbReference>
<dbReference type="InterPro" id="IPR015421">
    <property type="entry name" value="PyrdxlP-dep_Trfase_major"/>
</dbReference>
<gene>
    <name evidence="5" type="ORF">GGQ74_002882</name>
</gene>
<dbReference type="SUPFAM" id="SSF53383">
    <property type="entry name" value="PLP-dependent transferases"/>
    <property type="match status" value="1"/>
</dbReference>
<dbReference type="EC" id="2.6.1.102" evidence="5"/>
<dbReference type="InterPro" id="IPR015422">
    <property type="entry name" value="PyrdxlP-dep_Trfase_small"/>
</dbReference>
<keyword evidence="5" id="KW-0808">Transferase</keyword>
<evidence type="ECO:0000256" key="2">
    <source>
        <dbReference type="PIRSR" id="PIRSR000390-1"/>
    </source>
</evidence>
<evidence type="ECO:0000313" key="5">
    <source>
        <dbReference type="EMBL" id="NJB69185.1"/>
    </source>
</evidence>
<dbReference type="PANTHER" id="PTHR30244">
    <property type="entry name" value="TRANSAMINASE"/>
    <property type="match status" value="1"/>
</dbReference>
<dbReference type="Pfam" id="PF01041">
    <property type="entry name" value="DegT_DnrJ_EryC1"/>
    <property type="match status" value="1"/>
</dbReference>
<evidence type="ECO:0000313" key="6">
    <source>
        <dbReference type="Proteomes" id="UP000580856"/>
    </source>
</evidence>
<dbReference type="Gene3D" id="3.40.640.10">
    <property type="entry name" value="Type I PLP-dependent aspartate aminotransferase-like (Major domain)"/>
    <property type="match status" value="1"/>
</dbReference>
<name>A0A846QUI8_9BACT</name>
<dbReference type="GO" id="GO:0000271">
    <property type="term" value="P:polysaccharide biosynthetic process"/>
    <property type="evidence" value="ECO:0007669"/>
    <property type="project" value="TreeGrafter"/>
</dbReference>
<keyword evidence="6" id="KW-1185">Reference proteome</keyword>
<evidence type="ECO:0000256" key="3">
    <source>
        <dbReference type="PIRSR" id="PIRSR000390-2"/>
    </source>
</evidence>
<dbReference type="GO" id="GO:0030170">
    <property type="term" value="F:pyridoxal phosphate binding"/>
    <property type="evidence" value="ECO:0007669"/>
    <property type="project" value="TreeGrafter"/>
</dbReference>
<evidence type="ECO:0000256" key="4">
    <source>
        <dbReference type="RuleBase" id="RU004508"/>
    </source>
</evidence>
<dbReference type="CDD" id="cd00616">
    <property type="entry name" value="AHBA_syn"/>
    <property type="match status" value="1"/>
</dbReference>
<proteinExistence type="inferred from homology"/>
<dbReference type="PIRSF" id="PIRSF000390">
    <property type="entry name" value="PLP_StrS"/>
    <property type="match status" value="1"/>
</dbReference>
<protein>
    <submittedName>
        <fullName evidence="5">Perosamine synthetase</fullName>
        <ecNumber evidence="5">2.6.1.102</ecNumber>
    </submittedName>
</protein>
<reference evidence="5 6" key="1">
    <citation type="submission" date="2020-03" db="EMBL/GenBank/DDBJ databases">
        <title>Genomic Encyclopedia of Type Strains, Phase IV (KMG-IV): sequencing the most valuable type-strain genomes for metagenomic binning, comparative biology and taxonomic classification.</title>
        <authorList>
            <person name="Goeker M."/>
        </authorList>
    </citation>
    <scope>NUCLEOTIDE SEQUENCE [LARGE SCALE GENOMIC DNA]</scope>
    <source>
        <strain evidence="5 6">DSM 24233</strain>
    </source>
</reference>
<dbReference type="RefSeq" id="WP_167942276.1">
    <property type="nucleotide sequence ID" value="NZ_JAATJA010000004.1"/>
</dbReference>
<dbReference type="InterPro" id="IPR000653">
    <property type="entry name" value="DegT/StrS_aminotransferase"/>
</dbReference>
<sequence length="374" mass="41299">MDDFIPVSTPVFEGRERELLAQCIETGWISSEGPFVEALERGMAKRTGRAHGVAMSSGSCALQAAVGALNLHPGDEVIIPSFTIISCAAAVIRSGATPVAVDCDPRTWCMDVDLVRQAVTPRTRAVMPVHIYGLTVDMTRLDVLTAEYGLAMVEDAAEAHGQQCDSHPCGGFGTMSVFSFYPNKLITTGEGGMVLTDDEALAMRLRSMRNLCFEPQRRFVHDELGWNWRMSNVQAAIGVAQLDLLDTFVERKRTMGRRYDALLADIPGLERPLPSTPFADNAYWVYGVVLADEVPLDAVQAMRRLAERGIGTRPFFWPMHEQPVFRRMGLFADTHCPVSERIARRGFYIPSGLGLTEEQQERVAAALREVLVHA</sequence>
<keyword evidence="3 4" id="KW-0663">Pyridoxal phosphate</keyword>
<dbReference type="PANTHER" id="PTHR30244:SF34">
    <property type="entry name" value="DTDP-4-AMINO-4,6-DIDEOXYGALACTOSE TRANSAMINASE"/>
    <property type="match status" value="1"/>
</dbReference>
<feature type="active site" description="Proton acceptor" evidence="2">
    <location>
        <position position="184"/>
    </location>
</feature>
<evidence type="ECO:0000256" key="1">
    <source>
        <dbReference type="ARBA" id="ARBA00037999"/>
    </source>
</evidence>
<keyword evidence="5" id="KW-0032">Aminotransferase</keyword>
<accession>A0A846QUI8</accession>
<comment type="caution">
    <text evidence="5">The sequence shown here is derived from an EMBL/GenBank/DDBJ whole genome shotgun (WGS) entry which is preliminary data.</text>
</comment>
<organism evidence="5 6">
    <name type="scientific">Desulfobaculum xiamenense</name>
    <dbReference type="NCBI Taxonomy" id="995050"/>
    <lineage>
        <taxon>Bacteria</taxon>
        <taxon>Pseudomonadati</taxon>
        <taxon>Thermodesulfobacteriota</taxon>
        <taxon>Desulfovibrionia</taxon>
        <taxon>Desulfovibrionales</taxon>
        <taxon>Desulfovibrionaceae</taxon>
        <taxon>Desulfobaculum</taxon>
    </lineage>
</organism>
<dbReference type="EMBL" id="JAATJA010000004">
    <property type="protein sequence ID" value="NJB69185.1"/>
    <property type="molecule type" value="Genomic_DNA"/>
</dbReference>